<dbReference type="Pfam" id="PF18400">
    <property type="entry name" value="Thioredoxin_12"/>
    <property type="match status" value="1"/>
</dbReference>
<dbReference type="Gene3D" id="3.90.550.10">
    <property type="entry name" value="Spore Coat Polysaccharide Biosynthesis Protein SpsA, Chain A"/>
    <property type="match status" value="1"/>
</dbReference>
<proteinExistence type="predicted"/>
<organism evidence="11 12">
    <name type="scientific">Pichia californica</name>
    <dbReference type="NCBI Taxonomy" id="460514"/>
    <lineage>
        <taxon>Eukaryota</taxon>
        <taxon>Fungi</taxon>
        <taxon>Dikarya</taxon>
        <taxon>Ascomycota</taxon>
        <taxon>Saccharomycotina</taxon>
        <taxon>Pichiomycetes</taxon>
        <taxon>Pichiales</taxon>
        <taxon>Pichiaceae</taxon>
        <taxon>Pichia</taxon>
    </lineage>
</organism>
<feature type="chain" id="PRO_5040319706" evidence="6">
    <location>
        <begin position="23"/>
        <end position="1457"/>
    </location>
</feature>
<accession>A0A9P6WP70</accession>
<protein>
    <submittedName>
        <fullName evidence="11">Uncharacterized protein</fullName>
    </submittedName>
</protein>
<keyword evidence="5" id="KW-0325">Glycoprotein</keyword>
<dbReference type="GO" id="GO:0036503">
    <property type="term" value="P:ERAD pathway"/>
    <property type="evidence" value="ECO:0007669"/>
    <property type="project" value="TreeGrafter"/>
</dbReference>
<comment type="caution">
    <text evidence="11">The sequence shown here is derived from an EMBL/GenBank/DDBJ whole genome shotgun (WGS) entry which is preliminary data.</text>
</comment>
<dbReference type="Pfam" id="PF18404">
    <property type="entry name" value="Glyco_transf_24"/>
    <property type="match status" value="1"/>
</dbReference>
<keyword evidence="3 6" id="KW-0732">Signal</keyword>
<evidence type="ECO:0000256" key="3">
    <source>
        <dbReference type="ARBA" id="ARBA00022729"/>
    </source>
</evidence>
<dbReference type="InterPro" id="IPR029044">
    <property type="entry name" value="Nucleotide-diphossugar_trans"/>
</dbReference>
<sequence length="1457" mass="169336">MRIELGSFLTVVLSTFQSLVSASNFDTENSVPTKNNVEISLSANWNQTPFKLNVIEAVSNLNSSLHETLVLKLLNIEIDNESGEATLIDDNDNNENENSYFLNDEEFYNYALSLLPSDLDKSLVDLDISNKIMSPKIQAHYQYYESKIKSIHNCEQNSVFFDSFGEEFYCEQDAAYMLRTVDYAMTYENIQLPFDRLIGSPSSTSVIYVIYGDYTSKYFRTMFFNLYQFTLSGKLNIIWRYVPPQNINNNNSNNSTTEVLSGYGAALNLKRTDYIAIDDRGFTEEQQKKISFDNKTNQIFDDNIEPSEIFKTNFSDIQPVNEENLTYIGLKFTKFINDSREKLSDLINLVSEFPKYARFISKLNYSNDELEKIASITENSYKSYIPTGIYINNAVITPQNTDIFQILKVIKRELSFNKLFKSIGLQYKQAQDLMIGFSNEMLNLFRSPSRRYDLSKFVKTIVYLNDIEKDSRFQDFKNSKEAYQKIPDAGTLPNARENIHEVIFVIDITNSIQLSYLLNFYDQIFNQKIPIRIGVIPLLETSRWNDYAVSKLFGAYHDEGPIAAYNYLSLFNRFVSSKEPVTLMTFRALDFPYLDDSLKFRYTDNLPNLFKTFDIKNNNPMIISNGIFFDFNDIDNSLDQIFEDMMYIFGSLRNKKIPSNMSLTKFLRKDSVKIRNNKLIPDKISQYKNNFLNPPNFVSCKHWQSIDLFRIIREPYKNEALVTINLLGSLMDEKFIKQVIEIVKYSSKAKGIKIVISDIHATIAFKELIMLNNTDDQLKFLEKLSSSNIQDDFLVRDTHMNINDMFGIDYRMIHDINMIIAGRKITIKDVLTSDVISSIVQFERSSRLKGIKKLFKLYEPIINVGDKFDKFELYSWITSYSYFFPVNENNLEDSLARISLEKLPLENTIHTYCSDELLDVQIIIDPITEEAQELISYIPLFAKLPNLSLHIHLRPKPAMKELPIKRFYKGLIKLNPFELNDKIIFSNVPEKTLFNVGLNTPQRWMVAIEEATTDLDNLKLDLTNSYSAYGEFILKHILVEGYAIYYDGEEILSPAGLPIELIGDVKSDTNIMANFGYFQLKANPGMWELQIKPYTKGSEIYNLPEPISVGVVELDGTIISPIFEKNWGMESVNLIEPIIGSSSDNESLFSKWYLSIKDLFNSYFVEEKKQADINIFTVASGHLYERFLGIMIASVMKQTTHSVKFWLIENYMSPNFKKNLPKLAIEYGFQYELIMYNWPLWLNSQRERQRTIWGYKILFLDVLFPQDLKKVIFVDSDQIIRTDLKELIDIDLHGAPYGYTPMGDSREEMEGFRFWKTGYWEKFLGDEYNYHISALYVVDLERFRKIAAGDILRHQYQQLSYDPNSLSNLDQDLPNNLQTILPIYSLPQEWLWCETWCSDESLKDAKTIDLCNNPLTKEPKLDRARRQIKEWVDLDTEVSNIISGIHLNKSELEHDEL</sequence>
<dbReference type="InterPro" id="IPR040694">
    <property type="entry name" value="UGGT_TRXL_2"/>
</dbReference>
<evidence type="ECO:0000313" key="11">
    <source>
        <dbReference type="EMBL" id="KAG0690551.1"/>
    </source>
</evidence>
<dbReference type="Pfam" id="PF06427">
    <property type="entry name" value="UDP-g_GGTase"/>
    <property type="match status" value="1"/>
</dbReference>
<dbReference type="Pfam" id="PF18401">
    <property type="entry name" value="Thioredoxin_13"/>
    <property type="match status" value="1"/>
</dbReference>
<comment type="cofactor">
    <cofactor evidence="1">
        <name>Ca(2+)</name>
        <dbReference type="ChEBI" id="CHEBI:29108"/>
    </cofactor>
</comment>
<dbReference type="EMBL" id="PUHW01000027">
    <property type="protein sequence ID" value="KAG0690551.1"/>
    <property type="molecule type" value="Genomic_DNA"/>
</dbReference>
<feature type="domain" description="Glucosyltransferase 24 catalytic" evidence="10">
    <location>
        <begin position="1173"/>
        <end position="1440"/>
    </location>
</feature>
<evidence type="ECO:0000259" key="9">
    <source>
        <dbReference type="Pfam" id="PF18402"/>
    </source>
</evidence>
<evidence type="ECO:0000259" key="10">
    <source>
        <dbReference type="Pfam" id="PF18404"/>
    </source>
</evidence>
<dbReference type="GO" id="GO:0003980">
    <property type="term" value="F:UDP-glucose:glycoprotein glucosyltransferase activity"/>
    <property type="evidence" value="ECO:0007669"/>
    <property type="project" value="InterPro"/>
</dbReference>
<evidence type="ECO:0000256" key="1">
    <source>
        <dbReference type="ARBA" id="ARBA00001913"/>
    </source>
</evidence>
<keyword evidence="4" id="KW-0256">Endoplasmic reticulum</keyword>
<dbReference type="PANTHER" id="PTHR11226:SF0">
    <property type="entry name" value="UDP-GLUCOSE:GLYCOPROTEIN GLUCOSYLTRANSFERASE"/>
    <property type="match status" value="1"/>
</dbReference>
<dbReference type="InterPro" id="IPR040497">
    <property type="entry name" value="Glyco_transf_24"/>
</dbReference>
<reference evidence="11" key="1">
    <citation type="submission" date="2020-11" db="EMBL/GenBank/DDBJ databases">
        <title>Kefir isolates.</title>
        <authorList>
            <person name="Marcisauskas S."/>
            <person name="Kim Y."/>
            <person name="Blasche S."/>
        </authorList>
    </citation>
    <scope>NUCLEOTIDE SEQUENCE</scope>
    <source>
        <strain evidence="11">Olga-1</strain>
    </source>
</reference>
<evidence type="ECO:0000256" key="6">
    <source>
        <dbReference type="SAM" id="SignalP"/>
    </source>
</evidence>
<comment type="subcellular location">
    <subcellularLocation>
        <location evidence="2">Endoplasmic reticulum lumen</location>
    </subcellularLocation>
</comment>
<name>A0A9P6WP70_9ASCO</name>
<dbReference type="InterPro" id="IPR040693">
    <property type="entry name" value="UGGT_TRXL_1"/>
</dbReference>
<dbReference type="GO" id="GO:0051082">
    <property type="term" value="F:unfolded protein binding"/>
    <property type="evidence" value="ECO:0007669"/>
    <property type="project" value="TreeGrafter"/>
</dbReference>
<evidence type="ECO:0000256" key="2">
    <source>
        <dbReference type="ARBA" id="ARBA00004319"/>
    </source>
</evidence>
<dbReference type="Pfam" id="PF18402">
    <property type="entry name" value="Thioredoxin_14"/>
    <property type="match status" value="1"/>
</dbReference>
<evidence type="ECO:0000256" key="4">
    <source>
        <dbReference type="ARBA" id="ARBA00022824"/>
    </source>
</evidence>
<keyword evidence="12" id="KW-1185">Reference proteome</keyword>
<feature type="signal peptide" evidence="6">
    <location>
        <begin position="1"/>
        <end position="22"/>
    </location>
</feature>
<gene>
    <name evidence="11" type="ORF">C6P40_002421</name>
</gene>
<dbReference type="InterPro" id="IPR009448">
    <property type="entry name" value="UDP-g_GGtrans"/>
</dbReference>
<dbReference type="GO" id="GO:0018279">
    <property type="term" value="P:protein N-linked glycosylation via asparagine"/>
    <property type="evidence" value="ECO:0007669"/>
    <property type="project" value="TreeGrafter"/>
</dbReference>
<dbReference type="InterPro" id="IPR040692">
    <property type="entry name" value="UGGT_TRXL_3"/>
</dbReference>
<evidence type="ECO:0000313" key="12">
    <source>
        <dbReference type="Proteomes" id="UP000697127"/>
    </source>
</evidence>
<evidence type="ECO:0000259" key="8">
    <source>
        <dbReference type="Pfam" id="PF18401"/>
    </source>
</evidence>
<evidence type="ECO:0000259" key="7">
    <source>
        <dbReference type="Pfam" id="PF18400"/>
    </source>
</evidence>
<dbReference type="CDD" id="cd06432">
    <property type="entry name" value="GT8_HUGT1_C_like"/>
    <property type="match status" value="1"/>
</dbReference>
<dbReference type="PANTHER" id="PTHR11226">
    <property type="entry name" value="UDP-GLUCOSE GLYCOPROTEIN:GLUCOSYLTRANSFERASE"/>
    <property type="match status" value="1"/>
</dbReference>
<dbReference type="Proteomes" id="UP000697127">
    <property type="component" value="Unassembled WGS sequence"/>
</dbReference>
<dbReference type="SUPFAM" id="SSF53448">
    <property type="entry name" value="Nucleotide-diphospho-sugar transferases"/>
    <property type="match status" value="1"/>
</dbReference>
<dbReference type="GO" id="GO:0005788">
    <property type="term" value="C:endoplasmic reticulum lumen"/>
    <property type="evidence" value="ECO:0007669"/>
    <property type="project" value="UniProtKB-SubCell"/>
</dbReference>
<feature type="domain" description="UGGT thioredoxin-like" evidence="7">
    <location>
        <begin position="47"/>
        <end position="248"/>
    </location>
</feature>
<feature type="domain" description="UGGT thioredoxin-like" evidence="8">
    <location>
        <begin position="315"/>
        <end position="434"/>
    </location>
</feature>
<feature type="domain" description="UGGT thioredoxin-like" evidence="9">
    <location>
        <begin position="459"/>
        <end position="677"/>
    </location>
</feature>
<evidence type="ECO:0000256" key="5">
    <source>
        <dbReference type="ARBA" id="ARBA00023180"/>
    </source>
</evidence>